<comment type="similarity">
    <text evidence="1">Belongs to the acyl-ACP thioesterase family.</text>
</comment>
<dbReference type="GO" id="GO:0016297">
    <property type="term" value="F:fatty acyl-[ACP] hydrolase activity"/>
    <property type="evidence" value="ECO:0007669"/>
    <property type="project" value="InterPro"/>
</dbReference>
<evidence type="ECO:0000256" key="1">
    <source>
        <dbReference type="ARBA" id="ARBA00006500"/>
    </source>
</evidence>
<feature type="domain" description="Acyl-ACP thioesterase N-terminal hotdog" evidence="8">
    <location>
        <begin position="3"/>
        <end position="122"/>
    </location>
</feature>
<evidence type="ECO:0000256" key="7">
    <source>
        <dbReference type="ARBA" id="ARBA00023160"/>
    </source>
</evidence>
<accession>A0A562J8J7</accession>
<dbReference type="InterPro" id="IPR045023">
    <property type="entry name" value="FATA/B"/>
</dbReference>
<dbReference type="CDD" id="cd00586">
    <property type="entry name" value="4HBT"/>
    <property type="match status" value="1"/>
</dbReference>
<sequence>MESVYKKSITVQSRDSDFSQRVKLSALFSYFQEMATEHGQILGVGRSSIQKHGVIWVLIRSRVEVERYPKMKEEIFIETWPEQPGKIEFERNFIVRDGEGIIIARALTSWVIIDVENRRLRRSSTLDAKFPDLGREKALTCELGKIQSNNQLKLSYKKAVRYSDIDINEHLNNSKYVDYIMDCFSLDEHKDYQVQSIEVDYVHEALPGETIELYTDMSDAGQNIIYIEGINEKTNMTVFKSQIEIKKL</sequence>
<dbReference type="InterPro" id="IPR002864">
    <property type="entry name" value="Acyl-ACP_thioesterase_NHD"/>
</dbReference>
<dbReference type="InterPro" id="IPR029069">
    <property type="entry name" value="HotDog_dom_sf"/>
</dbReference>
<evidence type="ECO:0000259" key="9">
    <source>
        <dbReference type="Pfam" id="PF20791"/>
    </source>
</evidence>
<comment type="caution">
    <text evidence="10">The sequence shown here is derived from an EMBL/GenBank/DDBJ whole genome shotgun (WGS) entry which is preliminary data.</text>
</comment>
<gene>
    <name evidence="10" type="ORF">LY60_02398</name>
</gene>
<dbReference type="RefSeq" id="WP_170226196.1">
    <property type="nucleotide sequence ID" value="NZ_JAYFNS010000001.1"/>
</dbReference>
<dbReference type="Pfam" id="PF20791">
    <property type="entry name" value="Acyl-ACP_TE_C"/>
    <property type="match status" value="1"/>
</dbReference>
<dbReference type="InterPro" id="IPR049427">
    <property type="entry name" value="Acyl-ACP_TE_C"/>
</dbReference>
<keyword evidence="6" id="KW-0443">Lipid metabolism</keyword>
<evidence type="ECO:0000256" key="3">
    <source>
        <dbReference type="ARBA" id="ARBA00022801"/>
    </source>
</evidence>
<keyword evidence="5" id="KW-0809">Transit peptide</keyword>
<keyword evidence="11" id="KW-1185">Reference proteome</keyword>
<dbReference type="PANTHER" id="PTHR31727">
    <property type="entry name" value="OLEOYL-ACYL CARRIER PROTEIN THIOESTERASE 1, CHLOROPLASTIC"/>
    <property type="match status" value="1"/>
</dbReference>
<evidence type="ECO:0000313" key="11">
    <source>
        <dbReference type="Proteomes" id="UP000315343"/>
    </source>
</evidence>
<proteinExistence type="inferred from homology"/>
<reference evidence="10 11" key="1">
    <citation type="submission" date="2019-07" db="EMBL/GenBank/DDBJ databases">
        <title>Genomic Encyclopedia of Type Strains, Phase I: the one thousand microbial genomes (KMG-I) project.</title>
        <authorList>
            <person name="Kyrpides N."/>
        </authorList>
    </citation>
    <scope>NUCLEOTIDE SEQUENCE [LARGE SCALE GENOMIC DNA]</scope>
    <source>
        <strain evidence="10 11">DSM 13558</strain>
    </source>
</reference>
<dbReference type="Pfam" id="PF01643">
    <property type="entry name" value="Acyl-ACP_TE"/>
    <property type="match status" value="1"/>
</dbReference>
<evidence type="ECO:0000256" key="4">
    <source>
        <dbReference type="ARBA" id="ARBA00022832"/>
    </source>
</evidence>
<evidence type="ECO:0000256" key="5">
    <source>
        <dbReference type="ARBA" id="ARBA00022946"/>
    </source>
</evidence>
<keyword evidence="3" id="KW-0378">Hydrolase</keyword>
<feature type="domain" description="Acyl-ACP thioesterase-like C-terminal" evidence="9">
    <location>
        <begin position="158"/>
        <end position="225"/>
    </location>
</feature>
<dbReference type="EMBL" id="VLKH01000006">
    <property type="protein sequence ID" value="TWH79420.1"/>
    <property type="molecule type" value="Genomic_DNA"/>
</dbReference>
<evidence type="ECO:0000313" key="10">
    <source>
        <dbReference type="EMBL" id="TWH79420.1"/>
    </source>
</evidence>
<dbReference type="Gene3D" id="3.10.129.10">
    <property type="entry name" value="Hotdog Thioesterase"/>
    <property type="match status" value="2"/>
</dbReference>
<dbReference type="AlphaFoldDB" id="A0A562J8J7"/>
<dbReference type="SUPFAM" id="SSF54637">
    <property type="entry name" value="Thioesterase/thiol ester dehydrase-isomerase"/>
    <property type="match status" value="2"/>
</dbReference>
<evidence type="ECO:0000256" key="2">
    <source>
        <dbReference type="ARBA" id="ARBA00022516"/>
    </source>
</evidence>
<dbReference type="GO" id="GO:0000036">
    <property type="term" value="F:acyl carrier activity"/>
    <property type="evidence" value="ECO:0007669"/>
    <property type="project" value="TreeGrafter"/>
</dbReference>
<dbReference type="PANTHER" id="PTHR31727:SF6">
    <property type="entry name" value="OLEOYL-ACYL CARRIER PROTEIN THIOESTERASE 1, CHLOROPLASTIC"/>
    <property type="match status" value="1"/>
</dbReference>
<protein>
    <submittedName>
        <fullName evidence="10">Acyl-ACP thioesterase</fullName>
    </submittedName>
</protein>
<keyword evidence="4" id="KW-0276">Fatty acid metabolism</keyword>
<keyword evidence="7" id="KW-0275">Fatty acid biosynthesis</keyword>
<organism evidence="10 11">
    <name type="scientific">Sedimentibacter saalensis</name>
    <dbReference type="NCBI Taxonomy" id="130788"/>
    <lineage>
        <taxon>Bacteria</taxon>
        <taxon>Bacillati</taxon>
        <taxon>Bacillota</taxon>
        <taxon>Tissierellia</taxon>
        <taxon>Sedimentibacter</taxon>
    </lineage>
</organism>
<name>A0A562J8J7_9FIRM</name>
<evidence type="ECO:0000256" key="6">
    <source>
        <dbReference type="ARBA" id="ARBA00023098"/>
    </source>
</evidence>
<dbReference type="Proteomes" id="UP000315343">
    <property type="component" value="Unassembled WGS sequence"/>
</dbReference>
<keyword evidence="2" id="KW-0444">Lipid biosynthesis</keyword>
<evidence type="ECO:0000259" key="8">
    <source>
        <dbReference type="Pfam" id="PF01643"/>
    </source>
</evidence>